<gene>
    <name evidence="3" type="ORF">H9Y04_19675</name>
</gene>
<accession>A0ABR7SJX2</accession>
<dbReference type="EMBL" id="JACTVJ010000010">
    <property type="protein sequence ID" value="MBC9714776.1"/>
    <property type="molecule type" value="Genomic_DNA"/>
</dbReference>
<comment type="caution">
    <text evidence="3">The sequence shown here is derived from an EMBL/GenBank/DDBJ whole genome shotgun (WGS) entry which is preliminary data.</text>
</comment>
<dbReference type="CDD" id="cd16936">
    <property type="entry name" value="HATPase_RsbW-like"/>
    <property type="match status" value="1"/>
</dbReference>
<organism evidence="3 4">
    <name type="scientific">Streptomyces polyasparticus</name>
    <dbReference type="NCBI Taxonomy" id="2767826"/>
    <lineage>
        <taxon>Bacteria</taxon>
        <taxon>Bacillati</taxon>
        <taxon>Actinomycetota</taxon>
        <taxon>Actinomycetes</taxon>
        <taxon>Kitasatosporales</taxon>
        <taxon>Streptomycetaceae</taxon>
        <taxon>Streptomyces</taxon>
    </lineage>
</organism>
<dbReference type="GO" id="GO:0005524">
    <property type="term" value="F:ATP binding"/>
    <property type="evidence" value="ECO:0007669"/>
    <property type="project" value="UniProtKB-KW"/>
</dbReference>
<keyword evidence="4" id="KW-1185">Reference proteome</keyword>
<proteinExistence type="predicted"/>
<feature type="domain" description="Histidine kinase/HSP90-like ATPase" evidence="2">
    <location>
        <begin position="26"/>
        <end position="136"/>
    </location>
</feature>
<dbReference type="InterPro" id="IPR050267">
    <property type="entry name" value="Anti-sigma-factor_SerPK"/>
</dbReference>
<keyword evidence="1" id="KW-0723">Serine/threonine-protein kinase</keyword>
<evidence type="ECO:0000313" key="4">
    <source>
        <dbReference type="Proteomes" id="UP000642284"/>
    </source>
</evidence>
<dbReference type="PANTHER" id="PTHR35526:SF3">
    <property type="entry name" value="ANTI-SIGMA-F FACTOR RSBW"/>
    <property type="match status" value="1"/>
</dbReference>
<dbReference type="PANTHER" id="PTHR35526">
    <property type="entry name" value="ANTI-SIGMA-F FACTOR RSBW-RELATED"/>
    <property type="match status" value="1"/>
</dbReference>
<keyword evidence="1" id="KW-0418">Kinase</keyword>
<dbReference type="Gene3D" id="3.30.565.10">
    <property type="entry name" value="Histidine kinase-like ATPase, C-terminal domain"/>
    <property type="match status" value="1"/>
</dbReference>
<dbReference type="InterPro" id="IPR003594">
    <property type="entry name" value="HATPase_dom"/>
</dbReference>
<protein>
    <submittedName>
        <fullName evidence="3">ATP-binding protein</fullName>
    </submittedName>
</protein>
<name>A0ABR7SJX2_9ACTN</name>
<evidence type="ECO:0000313" key="3">
    <source>
        <dbReference type="EMBL" id="MBC9714776.1"/>
    </source>
</evidence>
<dbReference type="InterPro" id="IPR036890">
    <property type="entry name" value="HATPase_C_sf"/>
</dbReference>
<dbReference type="SUPFAM" id="SSF55874">
    <property type="entry name" value="ATPase domain of HSP90 chaperone/DNA topoisomerase II/histidine kinase"/>
    <property type="match status" value="1"/>
</dbReference>
<keyword evidence="3" id="KW-0067">ATP-binding</keyword>
<dbReference type="Pfam" id="PF13581">
    <property type="entry name" value="HATPase_c_2"/>
    <property type="match status" value="1"/>
</dbReference>
<reference evidence="3 4" key="1">
    <citation type="submission" date="2020-08" db="EMBL/GenBank/DDBJ databases">
        <title>Genemic of Streptomyces polyaspartic.</title>
        <authorList>
            <person name="Liu W."/>
        </authorList>
    </citation>
    <scope>NUCLEOTIDE SEQUENCE [LARGE SCALE GENOMIC DNA]</scope>
    <source>
        <strain evidence="3 4">TRM66268-LWL</strain>
    </source>
</reference>
<dbReference type="RefSeq" id="WP_187815245.1">
    <property type="nucleotide sequence ID" value="NZ_JACTVJ010000010.1"/>
</dbReference>
<evidence type="ECO:0000256" key="1">
    <source>
        <dbReference type="ARBA" id="ARBA00022527"/>
    </source>
</evidence>
<sequence length="155" mass="16868">MDDAAPSDYLLTDLIRTSVPYEGSSANIAQARDASRTFLVHLQADHGFPVSQRAMDMVQLVVSELVTNACKYAPGPCVLELELRSGRVEVTVWDSEPVLPEVRAPDPRRIGQHGLEIVLTVCQSFEMHREPIGKRIHAAVTLADDPAGAPAGQQL</sequence>
<evidence type="ECO:0000259" key="2">
    <source>
        <dbReference type="Pfam" id="PF13581"/>
    </source>
</evidence>
<dbReference type="Proteomes" id="UP000642284">
    <property type="component" value="Unassembled WGS sequence"/>
</dbReference>
<keyword evidence="3" id="KW-0547">Nucleotide-binding</keyword>
<keyword evidence="1" id="KW-0808">Transferase</keyword>